<dbReference type="EMBL" id="LLXE01000015">
    <property type="protein sequence ID" value="KUM66031.1"/>
    <property type="molecule type" value="Genomic_DNA"/>
</dbReference>
<dbReference type="STRING" id="48697.A0A101MSV4"/>
<evidence type="ECO:0000313" key="3">
    <source>
        <dbReference type="Proteomes" id="UP000055045"/>
    </source>
</evidence>
<reference evidence="2 3" key="1">
    <citation type="submission" date="2015-10" db="EMBL/GenBank/DDBJ databases">
        <title>Genome sequencing of Penicillium freii.</title>
        <authorList>
            <person name="Nguyen H.D."/>
            <person name="Visagie C.M."/>
            <person name="Seifert K.A."/>
        </authorList>
    </citation>
    <scope>NUCLEOTIDE SEQUENCE [LARGE SCALE GENOMIC DNA]</scope>
    <source>
        <strain evidence="2 3">DAOM 242723</strain>
    </source>
</reference>
<evidence type="ECO:0000256" key="1">
    <source>
        <dbReference type="SAM" id="MobiDB-lite"/>
    </source>
</evidence>
<dbReference type="OrthoDB" id="5424209at2759"/>
<feature type="region of interest" description="Disordered" evidence="1">
    <location>
        <begin position="1"/>
        <end position="21"/>
    </location>
</feature>
<evidence type="ECO:0000313" key="2">
    <source>
        <dbReference type="EMBL" id="KUM66031.1"/>
    </source>
</evidence>
<keyword evidence="3" id="KW-1185">Reference proteome</keyword>
<dbReference type="AlphaFoldDB" id="A0A101MSV4"/>
<accession>A0A101MSV4</accession>
<name>A0A101MSV4_PENFR</name>
<protein>
    <submittedName>
        <fullName evidence="2">Uncharacterized protein</fullName>
    </submittedName>
</protein>
<comment type="caution">
    <text evidence="2">The sequence shown here is derived from an EMBL/GenBank/DDBJ whole genome shotgun (WGS) entry which is preliminary data.</text>
</comment>
<proteinExistence type="predicted"/>
<gene>
    <name evidence="2" type="ORF">ACN42_g1031</name>
</gene>
<sequence length="271" mass="30849">MPSSCRRNTKSSKPHGKEQIKRSLGSLPWKDWNVLPCQREDAVFHKWSLSIERSLEIVNEILKSHDLSDVRVEFIEDQTSWCADDDEAQETGVFDRRVIQSPSMSGQSLSLEENSESSGTLGGFFELKLPGSQEPKVVAVTCFHVLNPTEKGKTAATKTRIRQWRKERIQPDDQETSDLTVYHPSPRAIQEKAGVLKKQVADIQSPRYILWDELATNDRPLRKGDRMMYEGDKQQLLSCKALLKEPEDFDGARPPVLTVASIVFLPTMIRR</sequence>
<organism evidence="2 3">
    <name type="scientific">Penicillium freii</name>
    <dbReference type="NCBI Taxonomy" id="48697"/>
    <lineage>
        <taxon>Eukaryota</taxon>
        <taxon>Fungi</taxon>
        <taxon>Dikarya</taxon>
        <taxon>Ascomycota</taxon>
        <taxon>Pezizomycotina</taxon>
        <taxon>Eurotiomycetes</taxon>
        <taxon>Eurotiomycetidae</taxon>
        <taxon>Eurotiales</taxon>
        <taxon>Aspergillaceae</taxon>
        <taxon>Penicillium</taxon>
    </lineage>
</organism>
<dbReference type="Proteomes" id="UP000055045">
    <property type="component" value="Unassembled WGS sequence"/>
</dbReference>